<accession>A0A3Q0EYJ1</accession>
<reference evidence="1" key="1">
    <citation type="journal article" date="2014" name="Nat. Commun.">
        <title>Genome sequence of mungbean and insights into evolution within Vigna species.</title>
        <authorList>
            <person name="Kang Y.J."/>
            <person name="Kim S.K."/>
            <person name="Kim M.Y."/>
            <person name="Lestari P."/>
            <person name="Kim K.H."/>
            <person name="Ha B.K."/>
            <person name="Jun T.H."/>
            <person name="Hwang W.J."/>
            <person name="Lee T."/>
            <person name="Lee J."/>
            <person name="Shim S."/>
            <person name="Yoon M.Y."/>
            <person name="Jang Y.E."/>
            <person name="Han K.S."/>
            <person name="Taeprayoon P."/>
            <person name="Yoon N."/>
            <person name="Somta P."/>
            <person name="Tanya P."/>
            <person name="Kim K.S."/>
            <person name="Gwag J.G."/>
            <person name="Moon J.K."/>
            <person name="Lee Y.H."/>
            <person name="Park B.S."/>
            <person name="Bombarely A."/>
            <person name="Doyle J.J."/>
            <person name="Jackson S.A."/>
            <person name="Schafleitner R."/>
            <person name="Srinives P."/>
            <person name="Varshney R.K."/>
            <person name="Lee S.H."/>
        </authorList>
    </citation>
    <scope>NUCLEOTIDE SEQUENCE [LARGE SCALE GENOMIC DNA]</scope>
    <source>
        <strain evidence="1">cv. VC1973A</strain>
    </source>
</reference>
<dbReference type="AlphaFoldDB" id="A0A3Q0EYJ1"/>
<name>A0A3Q0EYJ1_VIGRR</name>
<organism evidence="1 2">
    <name type="scientific">Vigna radiata var. radiata</name>
    <name type="common">Mung bean</name>
    <name type="synonym">Phaseolus aureus</name>
    <dbReference type="NCBI Taxonomy" id="3916"/>
    <lineage>
        <taxon>Eukaryota</taxon>
        <taxon>Viridiplantae</taxon>
        <taxon>Streptophyta</taxon>
        <taxon>Embryophyta</taxon>
        <taxon>Tracheophyta</taxon>
        <taxon>Spermatophyta</taxon>
        <taxon>Magnoliopsida</taxon>
        <taxon>eudicotyledons</taxon>
        <taxon>Gunneridae</taxon>
        <taxon>Pentapetalae</taxon>
        <taxon>rosids</taxon>
        <taxon>fabids</taxon>
        <taxon>Fabales</taxon>
        <taxon>Fabaceae</taxon>
        <taxon>Papilionoideae</taxon>
        <taxon>50 kb inversion clade</taxon>
        <taxon>NPAAA clade</taxon>
        <taxon>indigoferoid/millettioid clade</taxon>
        <taxon>Phaseoleae</taxon>
        <taxon>Vigna</taxon>
    </lineage>
</organism>
<dbReference type="OrthoDB" id="10670843at2759"/>
<reference evidence="2" key="2">
    <citation type="submission" date="2025-08" db="UniProtKB">
        <authorList>
            <consortium name="RefSeq"/>
        </authorList>
    </citation>
    <scope>IDENTIFICATION</scope>
    <source>
        <tissue evidence="2">Leaf</tissue>
    </source>
</reference>
<protein>
    <submittedName>
        <fullName evidence="2">Uncharacterized protein LOC106767458</fullName>
    </submittedName>
</protein>
<dbReference type="Proteomes" id="UP000087766">
    <property type="component" value="Chromosome 1"/>
</dbReference>
<dbReference type="KEGG" id="vra:106767458"/>
<dbReference type="GeneID" id="106767458"/>
<evidence type="ECO:0000313" key="2">
    <source>
        <dbReference type="RefSeq" id="XP_022635202.1"/>
    </source>
</evidence>
<keyword evidence="1" id="KW-1185">Reference proteome</keyword>
<evidence type="ECO:0000313" key="1">
    <source>
        <dbReference type="Proteomes" id="UP000087766"/>
    </source>
</evidence>
<proteinExistence type="predicted"/>
<dbReference type="RefSeq" id="XP_022635202.1">
    <property type="nucleotide sequence ID" value="XM_022779481.1"/>
</dbReference>
<sequence>MDSMEPVYSLDIAFHKEYSKYVPYTLMNSYMPLVWKEHSDRCDFRIFCSVLVQKTVEIRSCLLSLGFPRWCGWGVEKARRDLDAGSFQSDLRLHSFIPRLQKEVQELSAEGGLCCCIGGVGRMFGWVKSRFGGLLLHLEVIQGFCDPNPT</sequence>
<gene>
    <name evidence="2" type="primary">LOC106767458</name>
</gene>